<keyword evidence="3" id="KW-1185">Reference proteome</keyword>
<feature type="transmembrane region" description="Helical" evidence="2">
    <location>
        <begin position="20"/>
        <end position="40"/>
    </location>
</feature>
<evidence type="ECO:0000256" key="2">
    <source>
        <dbReference type="SAM" id="Phobius"/>
    </source>
</evidence>
<organism evidence="3 4">
    <name type="scientific">Syphacia muris</name>
    <dbReference type="NCBI Taxonomy" id="451379"/>
    <lineage>
        <taxon>Eukaryota</taxon>
        <taxon>Metazoa</taxon>
        <taxon>Ecdysozoa</taxon>
        <taxon>Nematoda</taxon>
        <taxon>Chromadorea</taxon>
        <taxon>Rhabditida</taxon>
        <taxon>Spirurina</taxon>
        <taxon>Oxyuridomorpha</taxon>
        <taxon>Oxyuroidea</taxon>
        <taxon>Oxyuridae</taxon>
        <taxon>Syphacia</taxon>
    </lineage>
</organism>
<dbReference type="AlphaFoldDB" id="A0A0N5ANM8"/>
<protein>
    <submittedName>
        <fullName evidence="4">Uncharacterized protein</fullName>
    </submittedName>
</protein>
<feature type="compositionally biased region" description="Basic residues" evidence="1">
    <location>
        <begin position="158"/>
        <end position="167"/>
    </location>
</feature>
<keyword evidence="2" id="KW-1133">Transmembrane helix</keyword>
<feature type="compositionally biased region" description="Basic and acidic residues" evidence="1">
    <location>
        <begin position="146"/>
        <end position="157"/>
    </location>
</feature>
<evidence type="ECO:0000313" key="4">
    <source>
        <dbReference type="WBParaSite" id="SMUV_0000622001-mRNA-1"/>
    </source>
</evidence>
<accession>A0A0N5ANM8</accession>
<reference evidence="4" key="1">
    <citation type="submission" date="2017-02" db="UniProtKB">
        <authorList>
            <consortium name="WormBaseParasite"/>
        </authorList>
    </citation>
    <scope>IDENTIFICATION</scope>
</reference>
<evidence type="ECO:0000256" key="1">
    <source>
        <dbReference type="SAM" id="MobiDB-lite"/>
    </source>
</evidence>
<evidence type="ECO:0000313" key="3">
    <source>
        <dbReference type="Proteomes" id="UP000046393"/>
    </source>
</evidence>
<proteinExistence type="predicted"/>
<keyword evidence="2" id="KW-0472">Membrane</keyword>
<sequence length="342" mass="38745">MVHQYSNDCIDDKWSTGKIIAVIAGCVVGVIILSTLTIFFCCKCGCCCCKRKRNRRRESVSSKDYYRHYGGNKVYNSYKNYADNQDLDIVYSSRVTGPVMPAQMPEQQAQVQNQTVAQTEPITPQAYHGALENILNPVASTVIEPEVKGKKQKAEEKKKKKDKKRRSSTYSSYSDYSKRFDETILSAEALAAKRNPREPKVIVVPPDLQPLRPTFYDADLQQQQQQKNTPATQYALLNNNYIQQGSNAPIIVADVSNGVDNNRKFLPHLNIVVPVNKVPIEDKNNFYMEQYSNKNDATNNYYPSQANYPQRLGTLPGAQPLPGMANSTEYTNVYNKKLPRYD</sequence>
<dbReference type="WBParaSite" id="SMUV_0000622001-mRNA-1">
    <property type="protein sequence ID" value="SMUV_0000622001-mRNA-1"/>
    <property type="gene ID" value="SMUV_0000622001"/>
</dbReference>
<name>A0A0N5ANM8_9BILA</name>
<feature type="region of interest" description="Disordered" evidence="1">
    <location>
        <begin position="146"/>
        <end position="173"/>
    </location>
</feature>
<keyword evidence="2" id="KW-0812">Transmembrane</keyword>
<dbReference type="Proteomes" id="UP000046393">
    <property type="component" value="Unplaced"/>
</dbReference>